<evidence type="ECO:0000313" key="4">
    <source>
        <dbReference type="Proteomes" id="UP000004162"/>
    </source>
</evidence>
<dbReference type="OrthoDB" id="7069202at2"/>
<comment type="function">
    <text evidence="2">Antitoxin component of a type II toxin-antitoxin (TA) system.</text>
</comment>
<dbReference type="PANTHER" id="PTHR33713">
    <property type="entry name" value="ANTITOXIN YAFN-RELATED"/>
    <property type="match status" value="1"/>
</dbReference>
<comment type="similarity">
    <text evidence="1 2">Belongs to the phD/YefM antitoxin family.</text>
</comment>
<sequence length="94" mass="10611">MKYSTSIKPISFLKTHASEVIREVSANRGTMIITHNGEAKVIVQDVHLYEETQESLALLKILAQSSQSIEQGRYKPVSESFGLIRQQISNHQEL</sequence>
<proteinExistence type="inferred from homology"/>
<name>Q0YRF7_9CHLB</name>
<accession>Q0YRF7</accession>
<gene>
    <name evidence="3" type="ORF">CferDRAFT_0877</name>
</gene>
<dbReference type="EMBL" id="AASE01000010">
    <property type="protein sequence ID" value="EAT58936.1"/>
    <property type="molecule type" value="Genomic_DNA"/>
</dbReference>
<dbReference type="InterPro" id="IPR006442">
    <property type="entry name" value="Antitoxin_Phd/YefM"/>
</dbReference>
<reference evidence="3 4" key="2">
    <citation type="submission" date="2006-07" db="EMBL/GenBank/DDBJ databases">
        <title>Sequencing of the draft genome and assembly of Chlorobium ferroxidans DSM 13031.</title>
        <authorList>
            <consortium name="US DOE Joint Genome Institute (JGI-PGF)"/>
            <person name="Copeland A."/>
            <person name="Lucas S."/>
            <person name="Lapidus A."/>
            <person name="Barry K."/>
            <person name="Glavina del Rio T."/>
            <person name="Dalin E."/>
            <person name="Tice H."/>
            <person name="Bruce D."/>
            <person name="Pitluck S."/>
            <person name="Richardson P."/>
        </authorList>
    </citation>
    <scope>NUCLEOTIDE SEQUENCE [LARGE SCALE GENOMIC DNA]</scope>
    <source>
        <strain evidence="3 4">DSM 13031</strain>
    </source>
</reference>
<dbReference type="InterPro" id="IPR036165">
    <property type="entry name" value="YefM-like_sf"/>
</dbReference>
<dbReference type="SUPFAM" id="SSF143120">
    <property type="entry name" value="YefM-like"/>
    <property type="match status" value="1"/>
</dbReference>
<reference evidence="3 4" key="1">
    <citation type="submission" date="2006-07" db="EMBL/GenBank/DDBJ databases">
        <title>Annotation of the draft genome assembly of Chlorobium ferroxidans DSM 13031.</title>
        <authorList>
            <consortium name="US DOE Joint Genome Institute (JGI-ORNL)"/>
            <person name="Larimer F."/>
            <person name="Land M."/>
            <person name="Hauser L."/>
        </authorList>
    </citation>
    <scope>NUCLEOTIDE SEQUENCE [LARGE SCALE GENOMIC DNA]</scope>
    <source>
        <strain evidence="3 4">DSM 13031</strain>
    </source>
</reference>
<dbReference type="NCBIfam" id="TIGR01552">
    <property type="entry name" value="phd_fam"/>
    <property type="match status" value="1"/>
</dbReference>
<dbReference type="RefSeq" id="WP_006366464.1">
    <property type="nucleotide sequence ID" value="NZ_AASE01000010.1"/>
</dbReference>
<dbReference type="Proteomes" id="UP000004162">
    <property type="component" value="Unassembled WGS sequence"/>
</dbReference>
<evidence type="ECO:0000313" key="3">
    <source>
        <dbReference type="EMBL" id="EAT58936.1"/>
    </source>
</evidence>
<keyword evidence="4" id="KW-1185">Reference proteome</keyword>
<dbReference type="PANTHER" id="PTHR33713:SF11">
    <property type="entry name" value="PREVENT-HOST-DEATH FAMILY PROTEIN"/>
    <property type="match status" value="1"/>
</dbReference>
<dbReference type="Gene3D" id="3.40.1620.10">
    <property type="entry name" value="YefM-like domain"/>
    <property type="match status" value="1"/>
</dbReference>
<evidence type="ECO:0000256" key="1">
    <source>
        <dbReference type="ARBA" id="ARBA00009981"/>
    </source>
</evidence>
<dbReference type="Pfam" id="PF02604">
    <property type="entry name" value="PhdYeFM_antitox"/>
    <property type="match status" value="1"/>
</dbReference>
<comment type="caution">
    <text evidence="3">The sequence shown here is derived from an EMBL/GenBank/DDBJ whole genome shotgun (WGS) entry which is preliminary data.</text>
</comment>
<dbReference type="AlphaFoldDB" id="Q0YRF7"/>
<dbReference type="InterPro" id="IPR051405">
    <property type="entry name" value="phD/YefM_antitoxin"/>
</dbReference>
<protein>
    <recommendedName>
        <fullName evidence="2">Antitoxin</fullName>
    </recommendedName>
</protein>
<evidence type="ECO:0000256" key="2">
    <source>
        <dbReference type="RuleBase" id="RU362080"/>
    </source>
</evidence>
<organism evidence="3 4">
    <name type="scientific">Chlorobium ferrooxidans DSM 13031</name>
    <dbReference type="NCBI Taxonomy" id="377431"/>
    <lineage>
        <taxon>Bacteria</taxon>
        <taxon>Pseudomonadati</taxon>
        <taxon>Chlorobiota</taxon>
        <taxon>Chlorobiia</taxon>
        <taxon>Chlorobiales</taxon>
        <taxon>Chlorobiaceae</taxon>
        <taxon>Chlorobium/Pelodictyon group</taxon>
        <taxon>Chlorobium</taxon>
    </lineage>
</organism>